<dbReference type="SUPFAM" id="SSF48445">
    <property type="entry name" value="14-3-3 protein"/>
    <property type="match status" value="1"/>
</dbReference>
<evidence type="ECO:0000313" key="4">
    <source>
        <dbReference type="Proteomes" id="UP000734854"/>
    </source>
</evidence>
<reference evidence="3 4" key="1">
    <citation type="submission" date="2020-08" db="EMBL/GenBank/DDBJ databases">
        <title>Plant Genome Project.</title>
        <authorList>
            <person name="Zhang R.-G."/>
        </authorList>
    </citation>
    <scope>NUCLEOTIDE SEQUENCE [LARGE SCALE GENOMIC DNA]</scope>
    <source>
        <tissue evidence="3">Rhizome</tissue>
    </source>
</reference>
<proteinExistence type="inferred from homology"/>
<dbReference type="PANTHER" id="PTHR18860">
    <property type="entry name" value="14-3-3 PROTEIN"/>
    <property type="match status" value="1"/>
</dbReference>
<name>A0A8J5GQT2_ZINOF</name>
<dbReference type="Pfam" id="PF00244">
    <property type="entry name" value="14-3-3"/>
    <property type="match status" value="1"/>
</dbReference>
<dbReference type="InterPro" id="IPR036815">
    <property type="entry name" value="14-3-3_dom_sf"/>
</dbReference>
<feature type="domain" description="14-3-3" evidence="2">
    <location>
        <begin position="6"/>
        <end position="146"/>
    </location>
</feature>
<dbReference type="EMBL" id="JACMSC010000007">
    <property type="protein sequence ID" value="KAG6513232.1"/>
    <property type="molecule type" value="Genomic_DNA"/>
</dbReference>
<comment type="caution">
    <text evidence="3">The sequence shown here is derived from an EMBL/GenBank/DDBJ whole genome shotgun (WGS) entry which is preliminary data.</text>
</comment>
<gene>
    <name evidence="3" type="ORF">ZIOFF_023545</name>
</gene>
<dbReference type="Gene3D" id="1.20.190.20">
    <property type="entry name" value="14-3-3 domain"/>
    <property type="match status" value="2"/>
</dbReference>
<comment type="similarity">
    <text evidence="1">Belongs to the 14-3-3 family.</text>
</comment>
<evidence type="ECO:0000259" key="2">
    <source>
        <dbReference type="SMART" id="SM00101"/>
    </source>
</evidence>
<protein>
    <recommendedName>
        <fullName evidence="2">14-3-3 domain-containing protein</fullName>
    </recommendedName>
</protein>
<evidence type="ECO:0000256" key="1">
    <source>
        <dbReference type="ARBA" id="ARBA00006141"/>
    </source>
</evidence>
<evidence type="ECO:0000313" key="3">
    <source>
        <dbReference type="EMBL" id="KAG6513232.1"/>
    </source>
</evidence>
<keyword evidence="4" id="KW-1185">Reference proteome</keyword>
<dbReference type="SMART" id="SM00101">
    <property type="entry name" value="14_3_3"/>
    <property type="match status" value="1"/>
</dbReference>
<dbReference type="AlphaFoldDB" id="A0A8J5GQT2"/>
<accession>A0A8J5GQT2</accession>
<dbReference type="InterPro" id="IPR023410">
    <property type="entry name" value="14-3-3_domain"/>
</dbReference>
<sequence>MITEMMNQDVYFAKLARVVGRFEDMREYMEKIAREAASEQNELTTEEHELLSGTYENVIGSRLAVLKNISSMIKEEQGIARAESGPGNPIRLNLALNFSMFYIEALCSPEMACTIYYQEGIQFHRIPNRVIVMKRGPSEVKVKIVEAHILRSGIVGRMGLHYRSNMAGRTTFHGKPVTTAYDNAIADMIA</sequence>
<dbReference type="Proteomes" id="UP000734854">
    <property type="component" value="Unassembled WGS sequence"/>
</dbReference>
<organism evidence="3 4">
    <name type="scientific">Zingiber officinale</name>
    <name type="common">Ginger</name>
    <name type="synonym">Amomum zingiber</name>
    <dbReference type="NCBI Taxonomy" id="94328"/>
    <lineage>
        <taxon>Eukaryota</taxon>
        <taxon>Viridiplantae</taxon>
        <taxon>Streptophyta</taxon>
        <taxon>Embryophyta</taxon>
        <taxon>Tracheophyta</taxon>
        <taxon>Spermatophyta</taxon>
        <taxon>Magnoliopsida</taxon>
        <taxon>Liliopsida</taxon>
        <taxon>Zingiberales</taxon>
        <taxon>Zingiberaceae</taxon>
        <taxon>Zingiber</taxon>
    </lineage>
</organism>
<dbReference type="InterPro" id="IPR000308">
    <property type="entry name" value="14-3-3"/>
</dbReference>